<dbReference type="SUPFAM" id="SSF50156">
    <property type="entry name" value="PDZ domain-like"/>
    <property type="match status" value="1"/>
</dbReference>
<name>A0AAX4HVE1_9BACT</name>
<reference evidence="2 3" key="1">
    <citation type="submission" date="2023-11" db="EMBL/GenBank/DDBJ databases">
        <title>Peredibacter starrii A3.12.</title>
        <authorList>
            <person name="Mitchell R.J."/>
        </authorList>
    </citation>
    <scope>NUCLEOTIDE SEQUENCE [LARGE SCALE GENOMIC DNA]</scope>
    <source>
        <strain evidence="2 3">A3.12</strain>
    </source>
</reference>
<dbReference type="Proteomes" id="UP001324634">
    <property type="component" value="Chromosome"/>
</dbReference>
<proteinExistence type="predicted"/>
<dbReference type="InterPro" id="IPR001478">
    <property type="entry name" value="PDZ"/>
</dbReference>
<sequence length="271" mass="30798">MNWKWLILISAIACSSNDPTPYQKAKKGRGFDDREEDGIRISNFRANSYTKVANARLYAEFHAIENCKNEAGRTANILDIYDRTEAKEITRTTGSAFGPTYYGGYGMYPYYSRYSTFGVGASFNTISTDTWNETLVYPNIDVLYTCEAEVWRPKVMFREVPADEMKHLVKDLKGGLQVQKVIADSPNHNVLDEGDIILRANGVRIDRVYQLIHLFSDKSRQVKVEFLREGQKKTATLKSDNVTSFVGEAEKKIIGDACKKKDVKENKLCKN</sequence>
<accession>A0AAX4HVE1</accession>
<evidence type="ECO:0000313" key="2">
    <source>
        <dbReference type="EMBL" id="WPU66924.1"/>
    </source>
</evidence>
<dbReference type="AlphaFoldDB" id="A0AAX4HVE1"/>
<dbReference type="Gene3D" id="2.30.42.10">
    <property type="match status" value="1"/>
</dbReference>
<dbReference type="KEGG" id="psti:SOO65_09195"/>
<keyword evidence="3" id="KW-1185">Reference proteome</keyword>
<dbReference type="RefSeq" id="WP_321399609.1">
    <property type="nucleotide sequence ID" value="NZ_CP139487.1"/>
</dbReference>
<dbReference type="EMBL" id="CP139487">
    <property type="protein sequence ID" value="WPU66924.1"/>
    <property type="molecule type" value="Genomic_DNA"/>
</dbReference>
<evidence type="ECO:0000313" key="3">
    <source>
        <dbReference type="Proteomes" id="UP001324634"/>
    </source>
</evidence>
<evidence type="ECO:0000259" key="1">
    <source>
        <dbReference type="Pfam" id="PF13180"/>
    </source>
</evidence>
<protein>
    <submittedName>
        <fullName evidence="2">PDZ domain-containing protein</fullName>
    </submittedName>
</protein>
<feature type="domain" description="PDZ" evidence="1">
    <location>
        <begin position="169"/>
        <end position="238"/>
    </location>
</feature>
<organism evidence="2 3">
    <name type="scientific">Peredibacter starrii</name>
    <dbReference type="NCBI Taxonomy" id="28202"/>
    <lineage>
        <taxon>Bacteria</taxon>
        <taxon>Pseudomonadati</taxon>
        <taxon>Bdellovibrionota</taxon>
        <taxon>Bacteriovoracia</taxon>
        <taxon>Bacteriovoracales</taxon>
        <taxon>Bacteriovoracaceae</taxon>
        <taxon>Peredibacter</taxon>
    </lineage>
</organism>
<gene>
    <name evidence="2" type="ORF">SOO65_09195</name>
</gene>
<dbReference type="InterPro" id="IPR036034">
    <property type="entry name" value="PDZ_sf"/>
</dbReference>
<dbReference type="Pfam" id="PF13180">
    <property type="entry name" value="PDZ_2"/>
    <property type="match status" value="1"/>
</dbReference>